<evidence type="ECO:0000313" key="2">
    <source>
        <dbReference type="EMBL" id="STZ14017.1"/>
    </source>
</evidence>
<proteinExistence type="predicted"/>
<protein>
    <submittedName>
        <fullName evidence="2">Uncharacterized phage-associated protein</fullName>
    </submittedName>
</protein>
<feature type="domain" description="Antitoxin SocA-like Panacea" evidence="1">
    <location>
        <begin position="32"/>
        <end position="127"/>
    </location>
</feature>
<dbReference type="Proteomes" id="UP000255279">
    <property type="component" value="Unassembled WGS sequence"/>
</dbReference>
<sequence length="157" mass="18035">MISQAPYDVFAVADAILKITKERGRQLTPMQLVKLTYITHGFSLAIRNKPLFYNDIEAWKYGPVIPKLYHATKEYGRNPIPFSVIGDSQDIDIAFDDKQLVEKVLDKYQDLDGITLSYLTHKPGTPWSQVYNLGVNMPIDDEMIKKHYQELVAHGRH</sequence>
<gene>
    <name evidence="2" type="ORF">NCTC10293_01606</name>
</gene>
<name>A0A378R7E0_9GAMM</name>
<reference evidence="2 3" key="1">
    <citation type="submission" date="2018-06" db="EMBL/GenBank/DDBJ databases">
        <authorList>
            <consortium name="Pathogen Informatics"/>
            <person name="Doyle S."/>
        </authorList>
    </citation>
    <scope>NUCLEOTIDE SEQUENCE [LARGE SCALE GENOMIC DNA]</scope>
    <source>
        <strain evidence="2 3">NCTC10293</strain>
    </source>
</reference>
<evidence type="ECO:0000259" key="1">
    <source>
        <dbReference type="Pfam" id="PF13274"/>
    </source>
</evidence>
<evidence type="ECO:0000313" key="3">
    <source>
        <dbReference type="Proteomes" id="UP000255279"/>
    </source>
</evidence>
<accession>A0A378R7E0</accession>
<dbReference type="Pfam" id="PF13274">
    <property type="entry name" value="SocA_Panacea"/>
    <property type="match status" value="1"/>
</dbReference>
<dbReference type="EMBL" id="UGQE01000004">
    <property type="protein sequence ID" value="STZ14017.1"/>
    <property type="molecule type" value="Genomic_DNA"/>
</dbReference>
<dbReference type="InterPro" id="IPR025272">
    <property type="entry name" value="SocA_Panacea"/>
</dbReference>
<dbReference type="AlphaFoldDB" id="A0A378R7E0"/>
<organism evidence="2 3">
    <name type="scientific">Moraxella caviae</name>
    <dbReference type="NCBI Taxonomy" id="34060"/>
    <lineage>
        <taxon>Bacteria</taxon>
        <taxon>Pseudomonadati</taxon>
        <taxon>Pseudomonadota</taxon>
        <taxon>Gammaproteobacteria</taxon>
        <taxon>Moraxellales</taxon>
        <taxon>Moraxellaceae</taxon>
        <taxon>Moraxella</taxon>
    </lineage>
</organism>